<dbReference type="AlphaFoldDB" id="A0A951PEM9"/>
<evidence type="ECO:0000313" key="3">
    <source>
        <dbReference type="Proteomes" id="UP000707356"/>
    </source>
</evidence>
<protein>
    <submittedName>
        <fullName evidence="2">Uncharacterized protein</fullName>
    </submittedName>
</protein>
<dbReference type="Proteomes" id="UP000707356">
    <property type="component" value="Unassembled WGS sequence"/>
</dbReference>
<keyword evidence="1" id="KW-1133">Transmembrane helix</keyword>
<dbReference type="EMBL" id="JAHHHV010000072">
    <property type="protein sequence ID" value="MBW4467004.1"/>
    <property type="molecule type" value="Genomic_DNA"/>
</dbReference>
<feature type="transmembrane region" description="Helical" evidence="1">
    <location>
        <begin position="42"/>
        <end position="61"/>
    </location>
</feature>
<reference evidence="2" key="1">
    <citation type="submission" date="2021-05" db="EMBL/GenBank/DDBJ databases">
        <authorList>
            <person name="Pietrasiak N."/>
            <person name="Ward R."/>
            <person name="Stajich J.E."/>
            <person name="Kurbessoian T."/>
        </authorList>
    </citation>
    <scope>NUCLEOTIDE SEQUENCE</scope>
    <source>
        <strain evidence="2">GSE-TBD4-15B</strain>
    </source>
</reference>
<sequence length="116" mass="12724">MNPQSRKDLFVCLGIWLALEVICFGILPAMGFTQPRSSLQSWFWLSLLLGVGGAVLTASSSQLAEFLQFEPLLRPQPRLRSVAVGLISWLGLFGIGFPLFVISLQVFGLLFGLLKA</sequence>
<evidence type="ECO:0000313" key="2">
    <source>
        <dbReference type="EMBL" id="MBW4467004.1"/>
    </source>
</evidence>
<comment type="caution">
    <text evidence="2">The sequence shown here is derived from an EMBL/GenBank/DDBJ whole genome shotgun (WGS) entry which is preliminary data.</text>
</comment>
<gene>
    <name evidence="2" type="ORF">KME07_16390</name>
</gene>
<name>A0A951PEM9_9CYAN</name>
<proteinExistence type="predicted"/>
<feature type="transmembrane region" description="Helical" evidence="1">
    <location>
        <begin position="82"/>
        <end position="114"/>
    </location>
</feature>
<keyword evidence="1" id="KW-0812">Transmembrane</keyword>
<feature type="transmembrane region" description="Helical" evidence="1">
    <location>
        <begin position="9"/>
        <end position="30"/>
    </location>
</feature>
<reference evidence="2" key="2">
    <citation type="journal article" date="2022" name="Microbiol. Resour. Announc.">
        <title>Metagenome Sequencing to Explore Phylogenomics of Terrestrial Cyanobacteria.</title>
        <authorList>
            <person name="Ward R.D."/>
            <person name="Stajich J.E."/>
            <person name="Johansen J.R."/>
            <person name="Huntemann M."/>
            <person name="Clum A."/>
            <person name="Foster B."/>
            <person name="Foster B."/>
            <person name="Roux S."/>
            <person name="Palaniappan K."/>
            <person name="Varghese N."/>
            <person name="Mukherjee S."/>
            <person name="Reddy T.B.K."/>
            <person name="Daum C."/>
            <person name="Copeland A."/>
            <person name="Chen I.A."/>
            <person name="Ivanova N.N."/>
            <person name="Kyrpides N.C."/>
            <person name="Shapiro N."/>
            <person name="Eloe-Fadrosh E.A."/>
            <person name="Pietrasiak N."/>
        </authorList>
    </citation>
    <scope>NUCLEOTIDE SEQUENCE</scope>
    <source>
        <strain evidence="2">GSE-TBD4-15B</strain>
    </source>
</reference>
<accession>A0A951PEM9</accession>
<evidence type="ECO:0000256" key="1">
    <source>
        <dbReference type="SAM" id="Phobius"/>
    </source>
</evidence>
<keyword evidence="1" id="KW-0472">Membrane</keyword>
<organism evidence="2 3">
    <name type="scientific">Pegethrix bostrychoides GSE-TBD4-15B</name>
    <dbReference type="NCBI Taxonomy" id="2839662"/>
    <lineage>
        <taxon>Bacteria</taxon>
        <taxon>Bacillati</taxon>
        <taxon>Cyanobacteriota</taxon>
        <taxon>Cyanophyceae</taxon>
        <taxon>Oculatellales</taxon>
        <taxon>Oculatellaceae</taxon>
        <taxon>Pegethrix</taxon>
    </lineage>
</organism>